<dbReference type="OrthoDB" id="45256at2759"/>
<dbReference type="Proteomes" id="UP000054007">
    <property type="component" value="Unassembled WGS sequence"/>
</dbReference>
<organism evidence="3 4">
    <name type="scientific">Cylindrobasidium torrendii FP15055 ss-10</name>
    <dbReference type="NCBI Taxonomy" id="1314674"/>
    <lineage>
        <taxon>Eukaryota</taxon>
        <taxon>Fungi</taxon>
        <taxon>Dikarya</taxon>
        <taxon>Basidiomycota</taxon>
        <taxon>Agaricomycotina</taxon>
        <taxon>Agaricomycetes</taxon>
        <taxon>Agaricomycetidae</taxon>
        <taxon>Agaricales</taxon>
        <taxon>Marasmiineae</taxon>
        <taxon>Physalacriaceae</taxon>
        <taxon>Cylindrobasidium</taxon>
    </lineage>
</organism>
<accession>A0A0D7BIA3</accession>
<keyword evidence="3" id="KW-0808">Transferase</keyword>
<dbReference type="InterPro" id="IPR007306">
    <property type="entry name" value="Rit1"/>
</dbReference>
<dbReference type="AlphaFoldDB" id="A0A0D7BIA3"/>
<sequence>MTIEPDDIGFEFEDEGITPESLQRDLKLVEKTALSRIRKESHDIYNRLHSINEDVLFVDTVAKNYATLPLVANLRCGAWYVNPENSSGSQAYFKSTDGHYGNWSFNLRRPNLHLLALIVESKGMIVVDSTRSGKRMPDALSKTLPIWCTVVNTAIAQRYNIELSTWDSRLFTPPNVVSAQEHAHISGKIDAWATALASSSYPLPRIPVPLRPIWITPSTTDFPDVSSWNEYGLPLVCVSASRFVEEGLERRAGGYSYIQGSADDHEMWAMGLTPDLFWANHTALLGCQHDELEAMVRQVVLDASFHRIKRNPPSAIAKTGGRLWLCANDDLDAATMGASSSKAYVIIHSTPSPPISLTFEGTGHLLLHVPGGKKGSSVFREDVLPKSTHFIGTALAHGQDVCISCDTGNDLAAGIVLVCLQLFFDDDGSYETGSRRAMGNKQTLQTRLEWIISDRPSANPARTTLKRINEFLLSPAR</sequence>
<gene>
    <name evidence="3" type="ORF">CYLTODRAFT_213056</name>
</gene>
<evidence type="ECO:0000259" key="1">
    <source>
        <dbReference type="Pfam" id="PF04179"/>
    </source>
</evidence>
<feature type="domain" description="Rit1 N-terminal" evidence="2">
    <location>
        <begin position="37"/>
        <end position="300"/>
    </location>
</feature>
<dbReference type="PANTHER" id="PTHR31811:SF0">
    <property type="entry name" value="TRNA A64-2'-O-RIBOSYLPHOSPHATE TRANSFERASE"/>
    <property type="match status" value="1"/>
</dbReference>
<evidence type="ECO:0000313" key="3">
    <source>
        <dbReference type="EMBL" id="KIY69804.1"/>
    </source>
</evidence>
<protein>
    <submittedName>
        <fullName evidence="3">Initiator tRNA phosphoribosyl transferase</fullName>
    </submittedName>
</protein>
<evidence type="ECO:0000313" key="4">
    <source>
        <dbReference type="Proteomes" id="UP000054007"/>
    </source>
</evidence>
<dbReference type="InterPro" id="IPR033421">
    <property type="entry name" value="Rit1_DUSP-like"/>
</dbReference>
<proteinExistence type="predicted"/>
<reference evidence="3 4" key="1">
    <citation type="journal article" date="2015" name="Fungal Genet. Biol.">
        <title>Evolution of novel wood decay mechanisms in Agaricales revealed by the genome sequences of Fistulina hepatica and Cylindrobasidium torrendii.</title>
        <authorList>
            <person name="Floudas D."/>
            <person name="Held B.W."/>
            <person name="Riley R."/>
            <person name="Nagy L.G."/>
            <person name="Koehler G."/>
            <person name="Ransdell A.S."/>
            <person name="Younus H."/>
            <person name="Chow J."/>
            <person name="Chiniquy J."/>
            <person name="Lipzen A."/>
            <person name="Tritt A."/>
            <person name="Sun H."/>
            <person name="Haridas S."/>
            <person name="LaButti K."/>
            <person name="Ohm R.A."/>
            <person name="Kues U."/>
            <person name="Blanchette R.A."/>
            <person name="Grigoriev I.V."/>
            <person name="Minto R.E."/>
            <person name="Hibbett D.S."/>
        </authorList>
    </citation>
    <scope>NUCLEOTIDE SEQUENCE [LARGE SCALE GENOMIC DNA]</scope>
    <source>
        <strain evidence="3 4">FP15055 ss-10</strain>
    </source>
</reference>
<feature type="domain" description="Rit1 DUSP-like" evidence="1">
    <location>
        <begin position="365"/>
        <end position="472"/>
    </location>
</feature>
<dbReference type="Pfam" id="PF04179">
    <property type="entry name" value="Init_tRNA_PT"/>
    <property type="match status" value="1"/>
</dbReference>
<dbReference type="GO" id="GO:0043399">
    <property type="term" value="F:tRNA adenosine(64)-2'-O-ribosylphosphate transferase activity"/>
    <property type="evidence" value="ECO:0007669"/>
    <property type="project" value="InterPro"/>
</dbReference>
<dbReference type="GO" id="GO:0019988">
    <property type="term" value="P:charged-tRNA amino acid modification"/>
    <property type="evidence" value="ECO:0007669"/>
    <property type="project" value="InterPro"/>
</dbReference>
<dbReference type="PANTHER" id="PTHR31811">
    <property type="entry name" value="TRNA A64-2'-O-RIBOSYLPHOSPHATE TRANSFERASE"/>
    <property type="match status" value="1"/>
</dbReference>
<dbReference type="PIRSF" id="PIRSF007747">
    <property type="entry name" value="Ribosyl_Ptfrase"/>
    <property type="match status" value="1"/>
</dbReference>
<dbReference type="InterPro" id="IPR033449">
    <property type="entry name" value="Rit1_N"/>
</dbReference>
<dbReference type="GO" id="GO:0005737">
    <property type="term" value="C:cytoplasm"/>
    <property type="evidence" value="ECO:0007669"/>
    <property type="project" value="TreeGrafter"/>
</dbReference>
<keyword evidence="4" id="KW-1185">Reference proteome</keyword>
<evidence type="ECO:0000259" key="2">
    <source>
        <dbReference type="Pfam" id="PF17184"/>
    </source>
</evidence>
<name>A0A0D7BIA3_9AGAR</name>
<dbReference type="Pfam" id="PF17184">
    <property type="entry name" value="Rit1_C"/>
    <property type="match status" value="1"/>
</dbReference>
<dbReference type="EMBL" id="KN880478">
    <property type="protein sequence ID" value="KIY69804.1"/>
    <property type="molecule type" value="Genomic_DNA"/>
</dbReference>